<dbReference type="PANTHER" id="PTHR35882:SF1">
    <property type="match status" value="1"/>
</dbReference>
<dbReference type="InterPro" id="IPR011330">
    <property type="entry name" value="Glyco_hydro/deAcase_b/a-brl"/>
</dbReference>
<sequence length="723" mass="82051">MIRRINLVFMLLLLTSVIHAETVPVSRHILALYDSTEEKKIERTLLHGNAEVILNHLGLILDYHDINTPLPDDGTMTKYRGIITWFQDTAMHEPETFIKWLIKQIDDGKRVAILGSIGAMESSDGVSTDESLIQELYIKFGLEYLGNETLNPLVIDIVSKNSEWVEFERPLDFETTYYKQLKPIRDDVTTYLELKRTDLADSSSSAVITCDTGSMVIQSYVIYFNPEDYTMAWRINPFLLFSKAFDMESMPKPDTTTLFGSRILFTHIDGDAFISLSQVDGKRLCGEVIIEEIMKKYPIPTSASIVAGEIVIAEQKPWIDDVSRVTNAIREMYKIPYIEPAAHGYTHPLHWSKNITALVIPPYSVPATGKYAEMIEDTEYESLSMDMGIINGSMKEIIDMEIVKSFEMINQWLPEGSEPTHLFFWTGNCSPTNEVLEFCMENGIRNINGGDPIFDAEHNSYTFLCPIRRQTKKGLQIYTAACNENIYTNLWQGPYFGFRKVINTFERTEHPLRIKPANIYYHFYSGEKIASLSALNEIYQYAISQEYFSTFASHYIDTAHSWFNTKIDQENANTFIISEYGACQTIRFDNETRYPDLEKSSSVLGFMHYQNSLYVHLATADTATISLTGNKPKKTYLKKSTAGIQDFAIANDTVSFSLTGFGQIIVELANLHTDTSYSVSTPDYLFTFATDTEGLGRIIFPVNPIVKKNIAVTIKPAPGDSNK</sequence>
<dbReference type="AlphaFoldDB" id="A0A3A4R083"/>
<dbReference type="GO" id="GO:0005975">
    <property type="term" value="P:carbohydrate metabolic process"/>
    <property type="evidence" value="ECO:0007669"/>
    <property type="project" value="InterPro"/>
</dbReference>
<comment type="caution">
    <text evidence="1">The sequence shown here is derived from an EMBL/GenBank/DDBJ whole genome shotgun (WGS) entry which is preliminary data.</text>
</comment>
<reference evidence="1 2" key="1">
    <citation type="journal article" date="2017" name="ISME J.">
        <title>Energy and carbon metabolisms in a deep terrestrial subsurface fluid microbial community.</title>
        <authorList>
            <person name="Momper L."/>
            <person name="Jungbluth S.P."/>
            <person name="Lee M.D."/>
            <person name="Amend J.P."/>
        </authorList>
    </citation>
    <scope>NUCLEOTIDE SEQUENCE [LARGE SCALE GENOMIC DNA]</scope>
    <source>
        <strain evidence="1">SURF_26</strain>
    </source>
</reference>
<dbReference type="PANTHER" id="PTHR35882">
    <property type="entry name" value="PELA"/>
    <property type="match status" value="1"/>
</dbReference>
<gene>
    <name evidence="1" type="ORF">C4541_05815</name>
</gene>
<dbReference type="EMBL" id="QZJZ01000047">
    <property type="protein sequence ID" value="RJP59540.1"/>
    <property type="molecule type" value="Genomic_DNA"/>
</dbReference>
<organism evidence="1 2">
    <name type="scientific">Candidatus Auribacter fodinae</name>
    <dbReference type="NCBI Taxonomy" id="2093366"/>
    <lineage>
        <taxon>Bacteria</taxon>
        <taxon>Pseudomonadati</taxon>
        <taxon>Candidatus Auribacterota</taxon>
        <taxon>Candidatus Auribacteria</taxon>
        <taxon>Candidatus Auribacterales</taxon>
        <taxon>Candidatus Auribacteraceae</taxon>
        <taxon>Candidatus Auribacter</taxon>
    </lineage>
</organism>
<proteinExistence type="predicted"/>
<dbReference type="CDD" id="cd10922">
    <property type="entry name" value="CE4_PelA_like_C"/>
    <property type="match status" value="1"/>
</dbReference>
<name>A0A3A4R083_9BACT</name>
<evidence type="ECO:0000313" key="1">
    <source>
        <dbReference type="EMBL" id="RJP59540.1"/>
    </source>
</evidence>
<protein>
    <submittedName>
        <fullName evidence="1">Uncharacterized protein</fullName>
    </submittedName>
</protein>
<dbReference type="SUPFAM" id="SSF88713">
    <property type="entry name" value="Glycoside hydrolase/deacetylase"/>
    <property type="match status" value="1"/>
</dbReference>
<accession>A0A3A4R083</accession>
<evidence type="ECO:0000313" key="2">
    <source>
        <dbReference type="Proteomes" id="UP000266426"/>
    </source>
</evidence>
<dbReference type="Proteomes" id="UP000266426">
    <property type="component" value="Unassembled WGS sequence"/>
</dbReference>